<gene>
    <name evidence="1" type="ORF">SAMN05216387_10160</name>
</gene>
<proteinExistence type="predicted"/>
<dbReference type="EMBL" id="FOBH01000001">
    <property type="protein sequence ID" value="SEK28309.1"/>
    <property type="molecule type" value="Genomic_DNA"/>
</dbReference>
<protein>
    <submittedName>
        <fullName evidence="1">Uncharacterized protein</fullName>
    </submittedName>
</protein>
<dbReference type="Proteomes" id="UP000198620">
    <property type="component" value="Unassembled WGS sequence"/>
</dbReference>
<name>A0A1H7FQR9_9PROT</name>
<organism evidence="1 2">
    <name type="scientific">Nitrosovibrio tenuis</name>
    <dbReference type="NCBI Taxonomy" id="1233"/>
    <lineage>
        <taxon>Bacteria</taxon>
        <taxon>Pseudomonadati</taxon>
        <taxon>Pseudomonadota</taxon>
        <taxon>Betaproteobacteria</taxon>
        <taxon>Nitrosomonadales</taxon>
        <taxon>Nitrosomonadaceae</taxon>
        <taxon>Nitrosovibrio</taxon>
    </lineage>
</organism>
<reference evidence="1 2" key="1">
    <citation type="submission" date="2016-10" db="EMBL/GenBank/DDBJ databases">
        <authorList>
            <person name="de Groot N.N."/>
        </authorList>
    </citation>
    <scope>NUCLEOTIDE SEQUENCE [LARGE SCALE GENOMIC DNA]</scope>
    <source>
        <strain evidence="1 2">Nv1</strain>
    </source>
</reference>
<dbReference type="AlphaFoldDB" id="A0A1H7FQR9"/>
<keyword evidence="2" id="KW-1185">Reference proteome</keyword>
<accession>A0A1H7FQR9</accession>
<evidence type="ECO:0000313" key="2">
    <source>
        <dbReference type="Proteomes" id="UP000198620"/>
    </source>
</evidence>
<evidence type="ECO:0000313" key="1">
    <source>
        <dbReference type="EMBL" id="SEK28309.1"/>
    </source>
</evidence>
<sequence>MVITQTSSRMEFDHSYPRLLNLAHPVLQSYRRTSVELAQRFCRQFMHNHG</sequence>